<evidence type="ECO:0000256" key="1">
    <source>
        <dbReference type="SAM" id="Phobius"/>
    </source>
</evidence>
<keyword evidence="1" id="KW-0472">Membrane</keyword>
<keyword evidence="1" id="KW-0812">Transmembrane</keyword>
<dbReference type="Proteomes" id="UP001203069">
    <property type="component" value="Unassembled WGS sequence"/>
</dbReference>
<sequence>MASEKEKLPGIKENQRLLNFESASRKVGFVILLGIILSALAGVFSGGHFSTTEKINTARSVKIDYERFGRMQTEFKLKISAQSLHADQYIFSLGGDFNKSYEIGSIWPRPDNMYSRGDVIYLVYNNVKSSKDFSVWLYVTPAKPWKIMNSIQLNAEPEIRFWQFIYP</sequence>
<keyword evidence="1" id="KW-1133">Transmembrane helix</keyword>
<comment type="caution">
    <text evidence="2">The sequence shown here is derived from an EMBL/GenBank/DDBJ whole genome shotgun (WGS) entry which is preliminary data.</text>
</comment>
<name>A0ABT0N2N6_9GAMM</name>
<protein>
    <submittedName>
        <fullName evidence="2">Uncharacterized protein</fullName>
    </submittedName>
</protein>
<accession>A0ABT0N2N6</accession>
<evidence type="ECO:0000313" key="3">
    <source>
        <dbReference type="Proteomes" id="UP001203069"/>
    </source>
</evidence>
<organism evidence="2 3">
    <name type="scientific">Brenneria tiliae</name>
    <dbReference type="NCBI Taxonomy" id="2914984"/>
    <lineage>
        <taxon>Bacteria</taxon>
        <taxon>Pseudomonadati</taxon>
        <taxon>Pseudomonadota</taxon>
        <taxon>Gammaproteobacteria</taxon>
        <taxon>Enterobacterales</taxon>
        <taxon>Pectobacteriaceae</taxon>
        <taxon>Brenneria</taxon>
    </lineage>
</organism>
<keyword evidence="3" id="KW-1185">Reference proteome</keyword>
<proteinExistence type="predicted"/>
<feature type="transmembrane region" description="Helical" evidence="1">
    <location>
        <begin position="27"/>
        <end position="49"/>
    </location>
</feature>
<dbReference type="EMBL" id="JAKPBZ010000116">
    <property type="protein sequence ID" value="MCL2895828.1"/>
    <property type="molecule type" value="Genomic_DNA"/>
</dbReference>
<evidence type="ECO:0000313" key="2">
    <source>
        <dbReference type="EMBL" id="MCL2895828.1"/>
    </source>
</evidence>
<dbReference type="RefSeq" id="WP_249246655.1">
    <property type="nucleotide sequence ID" value="NZ_JAKPBZ010000116.1"/>
</dbReference>
<gene>
    <name evidence="2" type="ORF">MFP26_24435</name>
</gene>
<reference evidence="2 3" key="1">
    <citation type="submission" date="2022-02" db="EMBL/GenBank/DDBJ databases">
        <title>Description of Brenneria tiliae sp. nov. isolated from symptomatic Tilia x moltkei and Tilia x europaea trees in the UK.</title>
        <authorList>
            <person name="Kile H."/>
        </authorList>
    </citation>
    <scope>NUCLEOTIDE SEQUENCE [LARGE SCALE GENOMIC DNA]</scope>
    <source>
        <strain evidence="2 3">MC1SB4.1</strain>
    </source>
</reference>